<dbReference type="SUPFAM" id="SSF46689">
    <property type="entry name" value="Homeodomain-like"/>
    <property type="match status" value="1"/>
</dbReference>
<dbReference type="InterPro" id="IPR001647">
    <property type="entry name" value="HTH_TetR"/>
</dbReference>
<proteinExistence type="predicted"/>
<evidence type="ECO:0000256" key="2">
    <source>
        <dbReference type="PROSITE-ProRule" id="PRU00335"/>
    </source>
</evidence>
<dbReference type="KEGG" id="saca:FFV09_14610"/>
<evidence type="ECO:0000313" key="5">
    <source>
        <dbReference type="EMBL" id="QDH21960.1"/>
    </source>
</evidence>
<dbReference type="InterPro" id="IPR009057">
    <property type="entry name" value="Homeodomain-like_sf"/>
</dbReference>
<dbReference type="PROSITE" id="PS50977">
    <property type="entry name" value="HTH_TETR_2"/>
    <property type="match status" value="1"/>
</dbReference>
<dbReference type="EMBL" id="CP041217">
    <property type="protein sequence ID" value="QDH21960.1"/>
    <property type="molecule type" value="Genomic_DNA"/>
</dbReference>
<dbReference type="RefSeq" id="WP_141448504.1">
    <property type="nucleotide sequence ID" value="NZ_CP041217.1"/>
</dbReference>
<dbReference type="Pfam" id="PF14278">
    <property type="entry name" value="TetR_C_8"/>
    <property type="match status" value="1"/>
</dbReference>
<dbReference type="Pfam" id="PF00440">
    <property type="entry name" value="TetR_N"/>
    <property type="match status" value="1"/>
</dbReference>
<evidence type="ECO:0000259" key="4">
    <source>
        <dbReference type="PROSITE" id="PS50977"/>
    </source>
</evidence>
<organism evidence="5 6">
    <name type="scientific">Saccharibacillus brassicae</name>
    <dbReference type="NCBI Taxonomy" id="2583377"/>
    <lineage>
        <taxon>Bacteria</taxon>
        <taxon>Bacillati</taxon>
        <taxon>Bacillota</taxon>
        <taxon>Bacilli</taxon>
        <taxon>Bacillales</taxon>
        <taxon>Paenibacillaceae</taxon>
        <taxon>Saccharibacillus</taxon>
    </lineage>
</organism>
<feature type="region of interest" description="Disordered" evidence="3">
    <location>
        <begin position="1"/>
        <end position="21"/>
    </location>
</feature>
<dbReference type="PANTHER" id="PTHR43479:SF7">
    <property type="entry name" value="TETR-FAMILY TRANSCRIPTIONAL REGULATOR"/>
    <property type="match status" value="1"/>
</dbReference>
<gene>
    <name evidence="5" type="ORF">FFV09_14610</name>
</gene>
<dbReference type="Gene3D" id="1.10.357.10">
    <property type="entry name" value="Tetracycline Repressor, domain 2"/>
    <property type="match status" value="1"/>
</dbReference>
<dbReference type="InterPro" id="IPR050624">
    <property type="entry name" value="HTH-type_Tx_Regulator"/>
</dbReference>
<evidence type="ECO:0000256" key="1">
    <source>
        <dbReference type="ARBA" id="ARBA00023125"/>
    </source>
</evidence>
<dbReference type="OrthoDB" id="9810250at2"/>
<dbReference type="Proteomes" id="UP000316968">
    <property type="component" value="Chromosome"/>
</dbReference>
<feature type="domain" description="HTH tetR-type" evidence="4">
    <location>
        <begin position="22"/>
        <end position="82"/>
    </location>
</feature>
<dbReference type="PANTHER" id="PTHR43479">
    <property type="entry name" value="ACREF/ENVCD OPERON REPRESSOR-RELATED"/>
    <property type="match status" value="1"/>
</dbReference>
<sequence>MINRFTDSAGREPVSQTDRRVRKSKQALKETLIALMREREFKEISITDLVRGADLNRGTFYKHYRDTEQLLAETVEDAMIDLIASFREPYLRADPFVLKELTAPGIKIFEHVHRHAAFYTLIVESQALPGLADRICGVIKELSLHDLEASDDNPRIDRELYAGYQAYAIWGMILAWIKGGYAHSPDYMAGQLLEYIRSRPAEVVYRTGGFKSGGEEG</sequence>
<dbReference type="AlphaFoldDB" id="A0A4Y6UZE5"/>
<name>A0A4Y6UZE5_SACBS</name>
<evidence type="ECO:0000256" key="3">
    <source>
        <dbReference type="SAM" id="MobiDB-lite"/>
    </source>
</evidence>
<dbReference type="InterPro" id="IPR039532">
    <property type="entry name" value="TetR_C_Firmicutes"/>
</dbReference>
<dbReference type="GO" id="GO:0003677">
    <property type="term" value="F:DNA binding"/>
    <property type="evidence" value="ECO:0007669"/>
    <property type="project" value="UniProtKB-UniRule"/>
</dbReference>
<keyword evidence="1 2" id="KW-0238">DNA-binding</keyword>
<evidence type="ECO:0000313" key="6">
    <source>
        <dbReference type="Proteomes" id="UP000316968"/>
    </source>
</evidence>
<keyword evidence="6" id="KW-1185">Reference proteome</keyword>
<reference evidence="5 6" key="1">
    <citation type="submission" date="2019-06" db="EMBL/GenBank/DDBJ databases">
        <title>Saccharibacillus brassicae sp. nov., an endophytic bacterium isolated from Chinese cabbage seeds (Brassica pekinensis).</title>
        <authorList>
            <person name="Jiang L."/>
            <person name="Lee J."/>
            <person name="Kim S.W."/>
        </authorList>
    </citation>
    <scope>NUCLEOTIDE SEQUENCE [LARGE SCALE GENOMIC DNA]</scope>
    <source>
        <strain evidence="6">KCTC 43072 / ATSA2</strain>
    </source>
</reference>
<protein>
    <submittedName>
        <fullName evidence="5">TetR/AcrR family transcriptional regulator</fullName>
    </submittedName>
</protein>
<accession>A0A4Y6UZE5</accession>
<feature type="DNA-binding region" description="H-T-H motif" evidence="2">
    <location>
        <begin position="45"/>
        <end position="64"/>
    </location>
</feature>